<dbReference type="GO" id="GO:0015418">
    <property type="term" value="F:ABC-type quaternary ammonium compound transporting activity"/>
    <property type="evidence" value="ECO:0007669"/>
    <property type="project" value="UniProtKB-EC"/>
</dbReference>
<dbReference type="InterPro" id="IPR008995">
    <property type="entry name" value="Mo/tungstate-bd_C_term_dom"/>
</dbReference>
<dbReference type="PANTHER" id="PTHR42781">
    <property type="entry name" value="SPERMIDINE/PUTRESCINE IMPORT ATP-BINDING PROTEIN POTA"/>
    <property type="match status" value="1"/>
</dbReference>
<dbReference type="EC" id="7.6.2.9" evidence="5"/>
<evidence type="ECO:0000256" key="2">
    <source>
        <dbReference type="ARBA" id="ARBA00022741"/>
    </source>
</evidence>
<dbReference type="SMART" id="SM00382">
    <property type="entry name" value="AAA"/>
    <property type="match status" value="1"/>
</dbReference>
<dbReference type="GO" id="GO:0016887">
    <property type="term" value="F:ATP hydrolysis activity"/>
    <property type="evidence" value="ECO:0007669"/>
    <property type="project" value="InterPro"/>
</dbReference>
<dbReference type="Pfam" id="PF08402">
    <property type="entry name" value="TOBE_2"/>
    <property type="match status" value="1"/>
</dbReference>
<dbReference type="GO" id="GO:0043190">
    <property type="term" value="C:ATP-binding cassette (ABC) transporter complex"/>
    <property type="evidence" value="ECO:0007669"/>
    <property type="project" value="InterPro"/>
</dbReference>
<evidence type="ECO:0000256" key="5">
    <source>
        <dbReference type="ARBA" id="ARBA00066388"/>
    </source>
</evidence>
<dbReference type="PROSITE" id="PS00211">
    <property type="entry name" value="ABC_TRANSPORTER_1"/>
    <property type="match status" value="1"/>
</dbReference>
<evidence type="ECO:0000256" key="4">
    <source>
        <dbReference type="ARBA" id="ARBA00022967"/>
    </source>
</evidence>
<dbReference type="PANTHER" id="PTHR42781:SF4">
    <property type="entry name" value="SPERMIDINE_PUTRESCINE IMPORT ATP-BINDING PROTEIN POTA"/>
    <property type="match status" value="1"/>
</dbReference>
<proteinExistence type="predicted"/>
<keyword evidence="3 7" id="KW-0067">ATP-binding</keyword>
<evidence type="ECO:0000313" key="7">
    <source>
        <dbReference type="EMBL" id="GFZ26157.1"/>
    </source>
</evidence>
<comment type="caution">
    <text evidence="7">The sequence shown here is derived from an EMBL/GenBank/DDBJ whole genome shotgun (WGS) entry which is preliminary data.</text>
</comment>
<evidence type="ECO:0000256" key="3">
    <source>
        <dbReference type="ARBA" id="ARBA00022840"/>
    </source>
</evidence>
<dbReference type="Pfam" id="PF00005">
    <property type="entry name" value="ABC_tran"/>
    <property type="match status" value="1"/>
</dbReference>
<evidence type="ECO:0000259" key="6">
    <source>
        <dbReference type="PROSITE" id="PS50893"/>
    </source>
</evidence>
<evidence type="ECO:0000313" key="8">
    <source>
        <dbReference type="Proteomes" id="UP000677218"/>
    </source>
</evidence>
<dbReference type="Gene3D" id="3.40.50.300">
    <property type="entry name" value="P-loop containing nucleotide triphosphate hydrolases"/>
    <property type="match status" value="1"/>
</dbReference>
<accession>A0A916QIG3</accession>
<keyword evidence="4" id="KW-1278">Translocase</keyword>
<keyword evidence="2" id="KW-0547">Nucleotide-binding</keyword>
<sequence length="345" mass="39236">MAELEVKQLSKSFDGKAKVLKDISFTIKDGEFVSILGSSGCGKTTTLRIIAGLLDQTSGQVIIDGQDISKVPVHKRNFGMVFQSYALFPHLTVFQNVAFGLKMRKLATNEINERVKEILNLTGLGELAQRYPAELSGGQQQRVSLARALVTKPRLLLMDEPLSNLDAKLRVKMREEIRRLQKQLKLTVVFVTHDQQECFAISDRVLIMNAGKIEQFDTPENIFHHPKSKFVANFIGYENFINIGEKVDERTFKTNDLILKTNEELRQAEVTTIRPENVQIVDEPDRENTLRGEIISSEYLGQSFSYLVRTVIGNIYVEEARHAPRSENDQIVLELPVKHLHVLYR</sequence>
<dbReference type="InterPro" id="IPR027417">
    <property type="entry name" value="P-loop_NTPase"/>
</dbReference>
<dbReference type="GO" id="GO:0005524">
    <property type="term" value="F:ATP binding"/>
    <property type="evidence" value="ECO:0007669"/>
    <property type="project" value="UniProtKB-KW"/>
</dbReference>
<dbReference type="InterPro" id="IPR050093">
    <property type="entry name" value="ABC_SmlMolc_Importer"/>
</dbReference>
<organism evidence="7 8">
    <name type="scientific">Lactobacillus corticis</name>
    <dbReference type="NCBI Taxonomy" id="2201249"/>
    <lineage>
        <taxon>Bacteria</taxon>
        <taxon>Bacillati</taxon>
        <taxon>Bacillota</taxon>
        <taxon>Bacilli</taxon>
        <taxon>Lactobacillales</taxon>
        <taxon>Lactobacillaceae</taxon>
        <taxon>Lactobacillus</taxon>
    </lineage>
</organism>
<dbReference type="SUPFAM" id="SSF50331">
    <property type="entry name" value="MOP-like"/>
    <property type="match status" value="1"/>
</dbReference>
<dbReference type="EMBL" id="BMAY01000001">
    <property type="protein sequence ID" value="GFZ26157.1"/>
    <property type="molecule type" value="Genomic_DNA"/>
</dbReference>
<keyword evidence="8" id="KW-1185">Reference proteome</keyword>
<reference evidence="7" key="1">
    <citation type="submission" date="2020-08" db="EMBL/GenBank/DDBJ databases">
        <title>Taxonomic study for Lactobacillus species isolated from hardwood bark.</title>
        <authorList>
            <person name="Tohno M."/>
            <person name="Tanizawa Y."/>
        </authorList>
    </citation>
    <scope>NUCLEOTIDE SEQUENCE</scope>
    <source>
        <strain evidence="7">B40</strain>
    </source>
</reference>
<evidence type="ECO:0000256" key="1">
    <source>
        <dbReference type="ARBA" id="ARBA00022448"/>
    </source>
</evidence>
<dbReference type="RefSeq" id="WP_212779872.1">
    <property type="nucleotide sequence ID" value="NZ_BMAY01000001.1"/>
</dbReference>
<dbReference type="Proteomes" id="UP000677218">
    <property type="component" value="Unassembled WGS sequence"/>
</dbReference>
<dbReference type="InterPro" id="IPR013611">
    <property type="entry name" value="Transp-assoc_OB_typ2"/>
</dbReference>
<feature type="domain" description="ABC transporter" evidence="6">
    <location>
        <begin position="4"/>
        <end position="235"/>
    </location>
</feature>
<protein>
    <recommendedName>
        <fullName evidence="5">ABC-type quaternary amine transporter</fullName>
        <ecNumber evidence="5">7.6.2.9</ecNumber>
    </recommendedName>
</protein>
<dbReference type="InterPro" id="IPR003593">
    <property type="entry name" value="AAA+_ATPase"/>
</dbReference>
<name>A0A916QIG3_9LACO</name>
<gene>
    <name evidence="7" type="primary">potA_1</name>
    <name evidence="7" type="ORF">LCB40_00370</name>
</gene>
<keyword evidence="1" id="KW-0813">Transport</keyword>
<dbReference type="PROSITE" id="PS50893">
    <property type="entry name" value="ABC_TRANSPORTER_2"/>
    <property type="match status" value="1"/>
</dbReference>
<dbReference type="InterPro" id="IPR017871">
    <property type="entry name" value="ABC_transporter-like_CS"/>
</dbReference>
<dbReference type="FunFam" id="3.40.50.300:FF:000425">
    <property type="entry name" value="Probable ABC transporter, ATP-binding subunit"/>
    <property type="match status" value="1"/>
</dbReference>
<dbReference type="InterPro" id="IPR003439">
    <property type="entry name" value="ABC_transporter-like_ATP-bd"/>
</dbReference>
<dbReference type="AlphaFoldDB" id="A0A916QIG3"/>
<dbReference type="SUPFAM" id="SSF52540">
    <property type="entry name" value="P-loop containing nucleoside triphosphate hydrolases"/>
    <property type="match status" value="1"/>
</dbReference>